<dbReference type="EMBL" id="JACHCA010000008">
    <property type="protein sequence ID" value="MBB6129026.1"/>
    <property type="molecule type" value="Genomic_DNA"/>
</dbReference>
<comment type="caution">
    <text evidence="3">The sequence shown here is derived from an EMBL/GenBank/DDBJ whole genome shotgun (WGS) entry which is preliminary data.</text>
</comment>
<feature type="transmembrane region" description="Helical" evidence="1">
    <location>
        <begin position="49"/>
        <end position="70"/>
    </location>
</feature>
<dbReference type="RefSeq" id="WP_076377546.1">
    <property type="nucleotide sequence ID" value="NZ_FTMG01000017.1"/>
</dbReference>
<gene>
    <name evidence="3" type="ORF">HDF22_003151</name>
    <name evidence="2" type="ORF">HDF23_004974</name>
</gene>
<evidence type="ECO:0000313" key="5">
    <source>
        <dbReference type="Proteomes" id="UP000548326"/>
    </source>
</evidence>
<evidence type="ECO:0000256" key="1">
    <source>
        <dbReference type="SAM" id="Phobius"/>
    </source>
</evidence>
<sequence>MPLNSDNIFIETQKYDDPRLKYFAIALTALAIITFLYFITAPLHTVSNVIGFEAFFGLCVMLIVDMYVFFKSLFIKIDEHGISLKEKPSKTEILCHWENIDQIIFRYYKYGIWGVKSSRKQGMAYNLKGKVGIQIIFKNGQKLQLGIQNMEEAKLTIEHYFKPENSYS</sequence>
<dbReference type="Proteomes" id="UP000541583">
    <property type="component" value="Unassembled WGS sequence"/>
</dbReference>
<reference evidence="4 5" key="1">
    <citation type="submission" date="2020-08" db="EMBL/GenBank/DDBJ databases">
        <title>Genomic Encyclopedia of Type Strains, Phase IV (KMG-V): Genome sequencing to study the core and pangenomes of soil and plant-associated prokaryotes.</title>
        <authorList>
            <person name="Whitman W."/>
        </authorList>
    </citation>
    <scope>NUCLEOTIDE SEQUENCE [LARGE SCALE GENOMIC DNA]</scope>
    <source>
        <strain evidence="2 4">ANJLi2</strain>
        <strain evidence="3 5">MP601</strain>
    </source>
</reference>
<organism evidence="3 5">
    <name type="scientific">Mucilaginibacter lappiensis</name>
    <dbReference type="NCBI Taxonomy" id="354630"/>
    <lineage>
        <taxon>Bacteria</taxon>
        <taxon>Pseudomonadati</taxon>
        <taxon>Bacteroidota</taxon>
        <taxon>Sphingobacteriia</taxon>
        <taxon>Sphingobacteriales</taxon>
        <taxon>Sphingobacteriaceae</taxon>
        <taxon>Mucilaginibacter</taxon>
    </lineage>
</organism>
<evidence type="ECO:0000313" key="4">
    <source>
        <dbReference type="Proteomes" id="UP000541583"/>
    </source>
</evidence>
<proteinExistence type="predicted"/>
<protein>
    <recommendedName>
        <fullName evidence="6">PH domain-containing protein</fullName>
    </recommendedName>
</protein>
<keyword evidence="1" id="KW-0812">Transmembrane</keyword>
<keyword evidence="4" id="KW-1185">Reference proteome</keyword>
<dbReference type="EMBL" id="JACHCB010000017">
    <property type="protein sequence ID" value="MBB6112199.1"/>
    <property type="molecule type" value="Genomic_DNA"/>
</dbReference>
<dbReference type="Proteomes" id="UP000548326">
    <property type="component" value="Unassembled WGS sequence"/>
</dbReference>
<evidence type="ECO:0000313" key="2">
    <source>
        <dbReference type="EMBL" id="MBB6112199.1"/>
    </source>
</evidence>
<evidence type="ECO:0000313" key="3">
    <source>
        <dbReference type="EMBL" id="MBB6129026.1"/>
    </source>
</evidence>
<accession>A0A1N7FF60</accession>
<evidence type="ECO:0008006" key="6">
    <source>
        <dbReference type="Google" id="ProtNLM"/>
    </source>
</evidence>
<feature type="transmembrane region" description="Helical" evidence="1">
    <location>
        <begin position="20"/>
        <end position="43"/>
    </location>
</feature>
<dbReference type="AlphaFoldDB" id="A0A1N7FF60"/>
<keyword evidence="1" id="KW-0472">Membrane</keyword>
<dbReference type="OrthoDB" id="582675at2"/>
<keyword evidence="1" id="KW-1133">Transmembrane helix</keyword>
<name>A0A1N7FF60_9SPHI</name>